<dbReference type="EMBL" id="JACEFF010000481">
    <property type="protein sequence ID" value="KAH9636734.1"/>
    <property type="molecule type" value="Genomic_DNA"/>
</dbReference>
<dbReference type="PANTHER" id="PTHR47272:SF1">
    <property type="entry name" value="PIGGYBAC TRANSPOSABLE ELEMENT-DERIVED PROTEIN 3-LIKE"/>
    <property type="match status" value="1"/>
</dbReference>
<dbReference type="PANTHER" id="PTHR47272">
    <property type="entry name" value="DDE_TNP_1_7 DOMAIN-CONTAINING PROTEIN"/>
    <property type="match status" value="1"/>
</dbReference>
<evidence type="ECO:0000259" key="2">
    <source>
        <dbReference type="PROSITE" id="PS51253"/>
    </source>
</evidence>
<protein>
    <recommendedName>
        <fullName evidence="2">HTH CENPB-type domain-containing protein</fullName>
    </recommendedName>
</protein>
<reference evidence="3" key="1">
    <citation type="journal article" date="2021" name="G3 (Bethesda)">
        <title>Genome and transcriptome analysis of the beet armyworm Spodoptera exigua reveals targets for pest control. .</title>
        <authorList>
            <person name="Simon S."/>
            <person name="Breeschoten T."/>
            <person name="Jansen H.J."/>
            <person name="Dirks R.P."/>
            <person name="Schranz M.E."/>
            <person name="Ros V.I.D."/>
        </authorList>
    </citation>
    <scope>NUCLEOTIDE SEQUENCE</scope>
    <source>
        <strain evidence="3">TB_SE_WUR_2020</strain>
    </source>
</reference>
<dbReference type="Pfam" id="PF03221">
    <property type="entry name" value="HTH_Tnp_Tc5"/>
    <property type="match status" value="1"/>
</dbReference>
<dbReference type="InterPro" id="IPR006600">
    <property type="entry name" value="HTH_CenpB_DNA-bd_dom"/>
</dbReference>
<sequence length="270" mass="31577">MCGVDLADMLTALYRTEMKCRRLYLSMFSQLLDICVNNAWLMYRRDNYSRKGIKKGKPLKEFRLEMYKALLDKGKKVDQTTIKDLNPDQKIKKPKRPRPINDIKYDNIDHFPEPGTEYSRCAYCKKGFTIVFCLKWEGGVRRGSEVRLQQFFQKEEEQILVTYLKEMEGRLFGLSTSELQKLAYELAVRNNKQHKFNELKEKAGKDWLRGFLHRHLDLSLRKPENTSAARAAGFNSVCWKRMKPELLNGAPPNSWAECSDSGWITADIFL</sequence>
<accession>A0A922MHA9</accession>
<organism evidence="3 4">
    <name type="scientific">Spodoptera exigua</name>
    <name type="common">Beet armyworm</name>
    <name type="synonym">Noctua fulgens</name>
    <dbReference type="NCBI Taxonomy" id="7107"/>
    <lineage>
        <taxon>Eukaryota</taxon>
        <taxon>Metazoa</taxon>
        <taxon>Ecdysozoa</taxon>
        <taxon>Arthropoda</taxon>
        <taxon>Hexapoda</taxon>
        <taxon>Insecta</taxon>
        <taxon>Pterygota</taxon>
        <taxon>Neoptera</taxon>
        <taxon>Endopterygota</taxon>
        <taxon>Lepidoptera</taxon>
        <taxon>Glossata</taxon>
        <taxon>Ditrysia</taxon>
        <taxon>Noctuoidea</taxon>
        <taxon>Noctuidae</taxon>
        <taxon>Amphipyrinae</taxon>
        <taxon>Spodoptera</taxon>
    </lineage>
</organism>
<proteinExistence type="predicted"/>
<dbReference type="AlphaFoldDB" id="A0A922MHA9"/>
<dbReference type="Proteomes" id="UP000814243">
    <property type="component" value="Unassembled WGS sequence"/>
</dbReference>
<name>A0A922MHA9_SPOEX</name>
<evidence type="ECO:0000313" key="3">
    <source>
        <dbReference type="EMBL" id="KAH9636734.1"/>
    </source>
</evidence>
<feature type="domain" description="HTH CENPB-type" evidence="2">
    <location>
        <begin position="144"/>
        <end position="221"/>
    </location>
</feature>
<keyword evidence="1" id="KW-0238">DNA-binding</keyword>
<comment type="caution">
    <text evidence="3">The sequence shown here is derived from an EMBL/GenBank/DDBJ whole genome shotgun (WGS) entry which is preliminary data.</text>
</comment>
<dbReference type="PROSITE" id="PS51253">
    <property type="entry name" value="HTH_CENPB"/>
    <property type="match status" value="1"/>
</dbReference>
<evidence type="ECO:0000313" key="4">
    <source>
        <dbReference type="Proteomes" id="UP000814243"/>
    </source>
</evidence>
<evidence type="ECO:0000256" key="1">
    <source>
        <dbReference type="ARBA" id="ARBA00023125"/>
    </source>
</evidence>
<dbReference type="GO" id="GO:0003677">
    <property type="term" value="F:DNA binding"/>
    <property type="evidence" value="ECO:0007669"/>
    <property type="project" value="UniProtKB-KW"/>
</dbReference>
<gene>
    <name evidence="3" type="ORF">HF086_007632</name>
</gene>